<keyword evidence="1" id="KW-0732">Signal</keyword>
<dbReference type="EMBL" id="CP140152">
    <property type="protein sequence ID" value="WQH06556.1"/>
    <property type="molecule type" value="Genomic_DNA"/>
</dbReference>
<dbReference type="GeneID" id="43166637"/>
<evidence type="ECO:0000256" key="1">
    <source>
        <dbReference type="SAM" id="SignalP"/>
    </source>
</evidence>
<name>A0ABZ0Y3D4_9BURK</name>
<reference evidence="2 3" key="1">
    <citation type="submission" date="2023-11" db="EMBL/GenBank/DDBJ databases">
        <title>MicrobeMod: A computational toolkit for identifying prokaryotic methylation and restriction-modification with nanopore sequencing.</title>
        <authorList>
            <person name="Crits-Christoph A."/>
            <person name="Kang S.C."/>
            <person name="Lee H."/>
            <person name="Ostrov N."/>
        </authorList>
    </citation>
    <scope>NUCLEOTIDE SEQUENCE [LARGE SCALE GENOMIC DNA]</scope>
    <source>
        <strain evidence="2 3">ATCC 25935</strain>
    </source>
</reference>
<proteinExistence type="predicted"/>
<dbReference type="SUPFAM" id="SSF56954">
    <property type="entry name" value="Outer membrane efflux proteins (OEP)"/>
    <property type="match status" value="1"/>
</dbReference>
<dbReference type="Gene3D" id="1.20.1600.10">
    <property type="entry name" value="Outer membrane efflux proteins (OEP)"/>
    <property type="match status" value="1"/>
</dbReference>
<dbReference type="PANTHER" id="PTHR30203:SF24">
    <property type="entry name" value="BLR4935 PROTEIN"/>
    <property type="match status" value="1"/>
</dbReference>
<keyword evidence="3" id="KW-1185">Reference proteome</keyword>
<gene>
    <name evidence="2" type="ORF">SR858_09590</name>
</gene>
<dbReference type="PANTHER" id="PTHR30203">
    <property type="entry name" value="OUTER MEMBRANE CATION EFFLUX PROTEIN"/>
    <property type="match status" value="1"/>
</dbReference>
<dbReference type="RefSeq" id="WP_051120331.1">
    <property type="nucleotide sequence ID" value="NZ_CP140152.1"/>
</dbReference>
<feature type="chain" id="PRO_5045938152" evidence="1">
    <location>
        <begin position="26"/>
        <end position="468"/>
    </location>
</feature>
<dbReference type="PROSITE" id="PS51257">
    <property type="entry name" value="PROKAR_LIPOPROTEIN"/>
    <property type="match status" value="1"/>
</dbReference>
<dbReference type="InterPro" id="IPR010131">
    <property type="entry name" value="MdtP/NodT-like"/>
</dbReference>
<evidence type="ECO:0000313" key="2">
    <source>
        <dbReference type="EMBL" id="WQH06556.1"/>
    </source>
</evidence>
<sequence length="468" mass="50053">MICLHKPGGAIAMAAALLLSGCASLSGDGGFKAAAAVSEQRTGAPASVAGRLPQNDDDGRALAAVIEQKLAQPLTANDAVHIALLNNRGLQATYWSLGIAEADLVQAGRLQNPVLDFKRSHGGGALEIERTLTFNLLGIITAPMAGRIEGRRYEQSKLLVANEAVRVALDTRRAWVAAVAASQSADYAQQVEASAQASAELAQRMRDAGNWSAMDVAREQAYHAQTSADVNAARKGAVMAREKLTRLMGLAGVQAAYKLPGHLPDLPAVPSELADIEQVAVNERLDIQAAKLDVAHTASTLGLTKTTRFINVLDLGLVANSEGATNTRGYEIALEIPLFDWGSTRVARAEATYMQAANMLAQTAINARSEARESYADYRASYDLARHYRDQVLPARKKLADETLLRYNGMLMSVFELLADAREQASAVRGYIAAQQDFWTAQANLEAALGGRLPAQTIHQESKQGDQP</sequence>
<dbReference type="Proteomes" id="UP001326110">
    <property type="component" value="Chromosome"/>
</dbReference>
<organism evidence="2 3">
    <name type="scientific">Duganella zoogloeoides</name>
    <dbReference type="NCBI Taxonomy" id="75659"/>
    <lineage>
        <taxon>Bacteria</taxon>
        <taxon>Pseudomonadati</taxon>
        <taxon>Pseudomonadota</taxon>
        <taxon>Betaproteobacteria</taxon>
        <taxon>Burkholderiales</taxon>
        <taxon>Oxalobacteraceae</taxon>
        <taxon>Telluria group</taxon>
        <taxon>Duganella</taxon>
    </lineage>
</organism>
<accession>A0ABZ0Y3D4</accession>
<evidence type="ECO:0000313" key="3">
    <source>
        <dbReference type="Proteomes" id="UP001326110"/>
    </source>
</evidence>
<feature type="signal peptide" evidence="1">
    <location>
        <begin position="1"/>
        <end position="25"/>
    </location>
</feature>
<protein>
    <submittedName>
        <fullName evidence="2">TolC family protein</fullName>
    </submittedName>
</protein>